<comment type="caution">
    <text evidence="1">The sequence shown here is derived from an EMBL/GenBank/DDBJ whole genome shotgun (WGS) entry which is preliminary data.</text>
</comment>
<evidence type="ECO:0000313" key="1">
    <source>
        <dbReference type="EMBL" id="PSN08283.1"/>
    </source>
</evidence>
<dbReference type="Proteomes" id="UP000240212">
    <property type="component" value="Unassembled WGS sequence"/>
</dbReference>
<keyword evidence="2" id="KW-1185">Reference proteome</keyword>
<gene>
    <name evidence="1" type="ORF">C7G83_08920</name>
</gene>
<organism evidence="1 2">
    <name type="scientific">Siccibacter turicensis</name>
    <dbReference type="NCBI Taxonomy" id="357233"/>
    <lineage>
        <taxon>Bacteria</taxon>
        <taxon>Pseudomonadati</taxon>
        <taxon>Pseudomonadota</taxon>
        <taxon>Gammaproteobacteria</taxon>
        <taxon>Enterobacterales</taxon>
        <taxon>Enterobacteriaceae</taxon>
        <taxon>Siccibacter</taxon>
    </lineage>
</organism>
<evidence type="ECO:0000313" key="2">
    <source>
        <dbReference type="Proteomes" id="UP000240212"/>
    </source>
</evidence>
<name>A0A2P8VL49_9ENTR</name>
<sequence length="76" mass="8531">MLIKLRNDFYQVECDAFINLATDLLDIRPKSRRAKTPARKNTLIQRAVQCGKHASAGERGLISPHAVAILKKARCE</sequence>
<reference evidence="1 2" key="1">
    <citation type="submission" date="2018-03" db="EMBL/GenBank/DDBJ databases">
        <title>Draft genome sequence of the first documented clinical Siccibacter turicensis isolate in Austria.</title>
        <authorList>
            <person name="Lepuschitz S."/>
            <person name="Pekard-Amenitsch S."/>
            <person name="Haunold R."/>
            <person name="Schill S."/>
            <person name="Mach R."/>
            <person name="Allerberger F."/>
            <person name="Ruppitsch W."/>
            <person name="Forsythe S.J."/>
        </authorList>
    </citation>
    <scope>NUCLEOTIDE SEQUENCE [LARGE SCALE GENOMIC DNA]</scope>
    <source>
        <strain evidence="1 2">6100069499-17</strain>
    </source>
</reference>
<proteinExistence type="predicted"/>
<dbReference type="EMBL" id="PYEP01000003">
    <property type="protein sequence ID" value="PSN08283.1"/>
    <property type="molecule type" value="Genomic_DNA"/>
</dbReference>
<accession>A0A2P8VL49</accession>
<dbReference type="AlphaFoldDB" id="A0A2P8VL49"/>
<protein>
    <submittedName>
        <fullName evidence="1">Uncharacterized protein</fullName>
    </submittedName>
</protein>